<gene>
    <name evidence="1 3" type="ORF">BDZ99DRAFT_501724</name>
</gene>
<organism evidence="1">
    <name type="scientific">Mytilinidion resinicola</name>
    <dbReference type="NCBI Taxonomy" id="574789"/>
    <lineage>
        <taxon>Eukaryota</taxon>
        <taxon>Fungi</taxon>
        <taxon>Dikarya</taxon>
        <taxon>Ascomycota</taxon>
        <taxon>Pezizomycotina</taxon>
        <taxon>Dothideomycetes</taxon>
        <taxon>Pleosporomycetidae</taxon>
        <taxon>Mytilinidiales</taxon>
        <taxon>Mytilinidiaceae</taxon>
        <taxon>Mytilinidion</taxon>
    </lineage>
</organism>
<reference evidence="3" key="2">
    <citation type="submission" date="2020-04" db="EMBL/GenBank/DDBJ databases">
        <authorList>
            <consortium name="NCBI Genome Project"/>
        </authorList>
    </citation>
    <scope>NUCLEOTIDE SEQUENCE</scope>
    <source>
        <strain evidence="3">CBS 304.34</strain>
    </source>
</reference>
<reference evidence="3" key="3">
    <citation type="submission" date="2025-04" db="UniProtKB">
        <authorList>
            <consortium name="RefSeq"/>
        </authorList>
    </citation>
    <scope>IDENTIFICATION</scope>
    <source>
        <strain evidence="3">CBS 304.34</strain>
    </source>
</reference>
<evidence type="ECO:0000313" key="2">
    <source>
        <dbReference type="Proteomes" id="UP000504636"/>
    </source>
</evidence>
<protein>
    <submittedName>
        <fullName evidence="1 3">Uncharacterized protein</fullName>
    </submittedName>
</protein>
<evidence type="ECO:0000313" key="1">
    <source>
        <dbReference type="EMBL" id="KAF2805511.1"/>
    </source>
</evidence>
<sequence length="151" mass="17294">METPARRDFGDALEIKVAPGNHAVRVGALFLSRRAFEKAVLDRIVEPNHEFKVEDFDNILVYVHCAHIFRPIPLLRHIYSPTEDSCKCPKPGCWSNLFWPGDEEGPYTKSALIKTASYHVNEKALKAALLKCGDIEDFDFDRQKRSIFVEF</sequence>
<accession>A0A6A6Y9L9</accession>
<dbReference type="RefSeq" id="XP_033572475.1">
    <property type="nucleotide sequence ID" value="XM_033723839.1"/>
</dbReference>
<feature type="non-terminal residue" evidence="1">
    <location>
        <position position="151"/>
    </location>
</feature>
<dbReference type="Proteomes" id="UP000504636">
    <property type="component" value="Unplaced"/>
</dbReference>
<dbReference type="EMBL" id="MU003709">
    <property type="protein sequence ID" value="KAF2805511.1"/>
    <property type="molecule type" value="Genomic_DNA"/>
</dbReference>
<proteinExistence type="predicted"/>
<dbReference type="AlphaFoldDB" id="A0A6A6Y9L9"/>
<reference evidence="1 3" key="1">
    <citation type="journal article" date="2020" name="Stud. Mycol.">
        <title>101 Dothideomycetes genomes: a test case for predicting lifestyles and emergence of pathogens.</title>
        <authorList>
            <person name="Haridas S."/>
            <person name="Albert R."/>
            <person name="Binder M."/>
            <person name="Bloem J."/>
            <person name="Labutti K."/>
            <person name="Salamov A."/>
            <person name="Andreopoulos B."/>
            <person name="Baker S."/>
            <person name="Barry K."/>
            <person name="Bills G."/>
            <person name="Bluhm B."/>
            <person name="Cannon C."/>
            <person name="Castanera R."/>
            <person name="Culley D."/>
            <person name="Daum C."/>
            <person name="Ezra D."/>
            <person name="Gonzalez J."/>
            <person name="Henrissat B."/>
            <person name="Kuo A."/>
            <person name="Liang C."/>
            <person name="Lipzen A."/>
            <person name="Lutzoni F."/>
            <person name="Magnuson J."/>
            <person name="Mondo S."/>
            <person name="Nolan M."/>
            <person name="Ohm R."/>
            <person name="Pangilinan J."/>
            <person name="Park H.-J."/>
            <person name="Ramirez L."/>
            <person name="Alfaro M."/>
            <person name="Sun H."/>
            <person name="Tritt A."/>
            <person name="Yoshinaga Y."/>
            <person name="Zwiers L.-H."/>
            <person name="Turgeon B."/>
            <person name="Goodwin S."/>
            <person name="Spatafora J."/>
            <person name="Crous P."/>
            <person name="Grigoriev I."/>
        </authorList>
    </citation>
    <scope>NUCLEOTIDE SEQUENCE</scope>
    <source>
        <strain evidence="1 3">CBS 304.34</strain>
    </source>
</reference>
<evidence type="ECO:0000313" key="3">
    <source>
        <dbReference type="RefSeq" id="XP_033572475.1"/>
    </source>
</evidence>
<name>A0A6A6Y9L9_9PEZI</name>
<dbReference type="OrthoDB" id="10377796at2759"/>
<dbReference type="GeneID" id="54464732"/>
<keyword evidence="2" id="KW-1185">Reference proteome</keyword>